<protein>
    <submittedName>
        <fullName evidence="2">Uncharacterized protein</fullName>
    </submittedName>
</protein>
<feature type="region of interest" description="Disordered" evidence="1">
    <location>
        <begin position="1"/>
        <end position="48"/>
    </location>
</feature>
<gene>
    <name evidence="2" type="ORF">H0235_018267</name>
</gene>
<proteinExistence type="predicted"/>
<evidence type="ECO:0000313" key="3">
    <source>
        <dbReference type="Proteomes" id="UP000600918"/>
    </source>
</evidence>
<evidence type="ECO:0000256" key="1">
    <source>
        <dbReference type="SAM" id="MobiDB-lite"/>
    </source>
</evidence>
<organism evidence="2 3">
    <name type="scientific">Vespula pensylvanica</name>
    <name type="common">Western yellow jacket</name>
    <name type="synonym">Wasp</name>
    <dbReference type="NCBI Taxonomy" id="30213"/>
    <lineage>
        <taxon>Eukaryota</taxon>
        <taxon>Metazoa</taxon>
        <taxon>Ecdysozoa</taxon>
        <taxon>Arthropoda</taxon>
        <taxon>Hexapoda</taxon>
        <taxon>Insecta</taxon>
        <taxon>Pterygota</taxon>
        <taxon>Neoptera</taxon>
        <taxon>Endopterygota</taxon>
        <taxon>Hymenoptera</taxon>
        <taxon>Apocrita</taxon>
        <taxon>Aculeata</taxon>
        <taxon>Vespoidea</taxon>
        <taxon>Vespidae</taxon>
        <taxon>Vespinae</taxon>
        <taxon>Vespula</taxon>
    </lineage>
</organism>
<dbReference type="Proteomes" id="UP000600918">
    <property type="component" value="Unassembled WGS sequence"/>
</dbReference>
<feature type="compositionally biased region" description="Basic and acidic residues" evidence="1">
    <location>
        <begin position="1"/>
        <end position="24"/>
    </location>
</feature>
<dbReference type="EMBL" id="JACSDY010000025">
    <property type="protein sequence ID" value="KAF7387545.1"/>
    <property type="molecule type" value="Genomic_DNA"/>
</dbReference>
<sequence>MILRKSGEKGRGEGRGLDVEEDRIHKRRASDPEQLGGANERRRHIDLDDAKEKGDKFLRFHDRSTSGNELDGVSASRSRVEAENIVNKRCKEERKENGRARGNGLEVLIRLS</sequence>
<reference evidence="2" key="1">
    <citation type="journal article" date="2020" name="G3 (Bethesda)">
        <title>High-Quality Assemblies for Three Invasive Social Wasps from the &lt;i&gt;Vespula&lt;/i&gt; Genus.</title>
        <authorList>
            <person name="Harrop T.W.R."/>
            <person name="Guhlin J."/>
            <person name="McLaughlin G.M."/>
            <person name="Permina E."/>
            <person name="Stockwell P."/>
            <person name="Gilligan J."/>
            <person name="Le Lec M.F."/>
            <person name="Gruber M.A.M."/>
            <person name="Quinn O."/>
            <person name="Lovegrove M."/>
            <person name="Duncan E.J."/>
            <person name="Remnant E.J."/>
            <person name="Van Eeckhoven J."/>
            <person name="Graham B."/>
            <person name="Knapp R.A."/>
            <person name="Langford K.W."/>
            <person name="Kronenberg Z."/>
            <person name="Press M.O."/>
            <person name="Eacker S.M."/>
            <person name="Wilson-Rankin E.E."/>
            <person name="Purcell J."/>
            <person name="Lester P.J."/>
            <person name="Dearden P.K."/>
        </authorList>
    </citation>
    <scope>NUCLEOTIDE SEQUENCE</scope>
    <source>
        <strain evidence="2">Volc-1</strain>
    </source>
</reference>
<feature type="compositionally biased region" description="Basic and acidic residues" evidence="1">
    <location>
        <begin position="39"/>
        <end position="48"/>
    </location>
</feature>
<name>A0A834MWX3_VESPE</name>
<accession>A0A834MWX3</accession>
<keyword evidence="3" id="KW-1185">Reference proteome</keyword>
<comment type="caution">
    <text evidence="2">The sequence shown here is derived from an EMBL/GenBank/DDBJ whole genome shotgun (WGS) entry which is preliminary data.</text>
</comment>
<evidence type="ECO:0000313" key="2">
    <source>
        <dbReference type="EMBL" id="KAF7387545.1"/>
    </source>
</evidence>
<dbReference type="AlphaFoldDB" id="A0A834MWX3"/>